<evidence type="ECO:0000256" key="1">
    <source>
        <dbReference type="ARBA" id="ARBA00004141"/>
    </source>
</evidence>
<feature type="region of interest" description="Disordered" evidence="6">
    <location>
        <begin position="1"/>
        <end position="20"/>
    </location>
</feature>
<evidence type="ECO:0000256" key="3">
    <source>
        <dbReference type="ARBA" id="ARBA00022692"/>
    </source>
</evidence>
<comment type="similarity">
    <text evidence="2">Belongs to the ADIPOR family.</text>
</comment>
<evidence type="ECO:0000256" key="5">
    <source>
        <dbReference type="ARBA" id="ARBA00023136"/>
    </source>
</evidence>
<feature type="transmembrane region" description="Helical" evidence="7">
    <location>
        <begin position="359"/>
        <end position="376"/>
    </location>
</feature>
<gene>
    <name evidence="9" type="primary">IZH3_1</name>
    <name evidence="9" type="ORF">HK105_200833</name>
</gene>
<dbReference type="InterPro" id="IPR004254">
    <property type="entry name" value="AdipoR/HlyIII-related"/>
</dbReference>
<feature type="region of interest" description="Disordered" evidence="6">
    <location>
        <begin position="509"/>
        <end position="581"/>
    </location>
</feature>
<comment type="caution">
    <text evidence="9">The sequence shown here is derived from an EMBL/GenBank/DDBJ whole genome shotgun (WGS) entry which is preliminary data.</text>
</comment>
<feature type="compositionally biased region" description="Low complexity" evidence="6">
    <location>
        <begin position="534"/>
        <end position="571"/>
    </location>
</feature>
<feature type="compositionally biased region" description="Basic and acidic residues" evidence="6">
    <location>
        <begin position="572"/>
        <end position="581"/>
    </location>
</feature>
<evidence type="ECO:0000313" key="9">
    <source>
        <dbReference type="EMBL" id="KAL2919916.1"/>
    </source>
</evidence>
<dbReference type="InterPro" id="IPR018163">
    <property type="entry name" value="Thr/Ala-tRNA-synth_IIc_edit"/>
</dbReference>
<name>A0ABR4NK77_9FUNG</name>
<feature type="transmembrane region" description="Helical" evidence="7">
    <location>
        <begin position="285"/>
        <end position="303"/>
    </location>
</feature>
<dbReference type="Gene3D" id="3.30.980.10">
    <property type="entry name" value="Threonyl-trna Synthetase, Chain A, domain 2"/>
    <property type="match status" value="1"/>
</dbReference>
<organism evidence="9 10">
    <name type="scientific">Polyrhizophydium stewartii</name>
    <dbReference type="NCBI Taxonomy" id="2732419"/>
    <lineage>
        <taxon>Eukaryota</taxon>
        <taxon>Fungi</taxon>
        <taxon>Fungi incertae sedis</taxon>
        <taxon>Chytridiomycota</taxon>
        <taxon>Chytridiomycota incertae sedis</taxon>
        <taxon>Chytridiomycetes</taxon>
        <taxon>Rhizophydiales</taxon>
        <taxon>Rhizophydiales incertae sedis</taxon>
        <taxon>Polyrhizophydium</taxon>
    </lineage>
</organism>
<keyword evidence="3 7" id="KW-0812">Transmembrane</keyword>
<dbReference type="Pfam" id="PF03006">
    <property type="entry name" value="HlyIII"/>
    <property type="match status" value="1"/>
</dbReference>
<dbReference type="Proteomes" id="UP001527925">
    <property type="component" value="Unassembled WGS sequence"/>
</dbReference>
<dbReference type="PANTHER" id="PTHR20855:SF52">
    <property type="entry name" value="ADIPONECTIN RECEPTOR PROTEIN"/>
    <property type="match status" value="1"/>
</dbReference>
<evidence type="ECO:0000259" key="8">
    <source>
        <dbReference type="SMART" id="SM00863"/>
    </source>
</evidence>
<dbReference type="SMART" id="SM00863">
    <property type="entry name" value="tRNA_SAD"/>
    <property type="match status" value="1"/>
</dbReference>
<accession>A0ABR4NK77</accession>
<feature type="transmembrane region" description="Helical" evidence="7">
    <location>
        <begin position="251"/>
        <end position="273"/>
    </location>
</feature>
<evidence type="ECO:0000256" key="6">
    <source>
        <dbReference type="SAM" id="MobiDB-lite"/>
    </source>
</evidence>
<reference evidence="9 10" key="1">
    <citation type="submission" date="2023-09" db="EMBL/GenBank/DDBJ databases">
        <title>Pangenome analysis of Batrachochytrium dendrobatidis and related Chytrids.</title>
        <authorList>
            <person name="Yacoub M.N."/>
            <person name="Stajich J.E."/>
            <person name="James T.Y."/>
        </authorList>
    </citation>
    <scope>NUCLEOTIDE SEQUENCE [LARGE SCALE GENOMIC DNA]</scope>
    <source>
        <strain evidence="9 10">JEL0888</strain>
    </source>
</reference>
<protein>
    <submittedName>
        <fullName evidence="9">Inc metabolism membrane protein</fullName>
    </submittedName>
</protein>
<feature type="transmembrane region" description="Helical" evidence="7">
    <location>
        <begin position="186"/>
        <end position="206"/>
    </location>
</feature>
<evidence type="ECO:0000256" key="7">
    <source>
        <dbReference type="SAM" id="Phobius"/>
    </source>
</evidence>
<feature type="compositionally biased region" description="Pro residues" evidence="6">
    <location>
        <begin position="1"/>
        <end position="15"/>
    </location>
</feature>
<keyword evidence="4 7" id="KW-1133">Transmembrane helix</keyword>
<dbReference type="Pfam" id="PF07973">
    <property type="entry name" value="tRNA_SAD"/>
    <property type="match status" value="1"/>
</dbReference>
<feature type="transmembrane region" description="Helical" evidence="7">
    <location>
        <begin position="154"/>
        <end position="174"/>
    </location>
</feature>
<feature type="compositionally biased region" description="Gly residues" evidence="6">
    <location>
        <begin position="510"/>
        <end position="533"/>
    </location>
</feature>
<feature type="domain" description="Threonyl/alanyl tRNA synthetase SAD" evidence="8">
    <location>
        <begin position="393"/>
        <end position="436"/>
    </location>
</feature>
<dbReference type="SUPFAM" id="SSF55186">
    <property type="entry name" value="ThrRS/AlaRS common domain"/>
    <property type="match status" value="1"/>
</dbReference>
<sequence>MPTTPPASPSSPASPAPSSADSVMLLLGDQAGSSNNLNQTCQADAESAMLGTTEAAVATDGPGAGLGFTFEELKRRKHDAHAAAARRPWWSRDRLVYYSFDQCPHHLQDNDFIRSGYRAFYSTKEAWISLFHLHNETLLTPQLGGDGRRPQGNVWTHFAPFFVAAGAIAWFLLSGGLHPNATTSDHAVVCIFLACSAYTFITSSLFHLHLCGSRAKFVFYGCLDYSGISASICGGSGSVAFYVLFCDPKARAGWLTALGIVNLVGIVGPMFKFWAGPAFRTGRAVIYLTSGALSCAPVIYFISEHGFDALPSASTSRAIPSILAMLALYVVGAMVYVFRIPERFWPGAFDYAFHSHMNWHLFVVVAMVMNFQDVIIKRSPSNKLPCDIQEGIVRFIWMGNIDRNPCCGTHVKNVAEVQCIKLLHTERVRGGNTRIFFVAGDRVFKLMQASLLRERQLTALMSTGPENFVDRVEGFKRNIKDLMKTTKKQTKELKDLAAAAAAAGVAVAGASGGDAGQGGGKGKGGSANGGKPGSGSSSIDSSKVGRGSRAPAAAAGPDSPASAAGSPAAAEAESRPASVRE</sequence>
<comment type="subcellular location">
    <subcellularLocation>
        <location evidence="1">Membrane</location>
        <topology evidence="1">Multi-pass membrane protein</topology>
    </subcellularLocation>
</comment>
<proteinExistence type="inferred from homology"/>
<keyword evidence="5 7" id="KW-0472">Membrane</keyword>
<feature type="transmembrane region" description="Helical" evidence="7">
    <location>
        <begin position="318"/>
        <end position="338"/>
    </location>
</feature>
<dbReference type="EMBL" id="JADGIZ020000002">
    <property type="protein sequence ID" value="KAL2919916.1"/>
    <property type="molecule type" value="Genomic_DNA"/>
</dbReference>
<dbReference type="InterPro" id="IPR012947">
    <property type="entry name" value="tRNA_SAD"/>
</dbReference>
<evidence type="ECO:0000256" key="4">
    <source>
        <dbReference type="ARBA" id="ARBA00022989"/>
    </source>
</evidence>
<feature type="transmembrane region" description="Helical" evidence="7">
    <location>
        <begin position="218"/>
        <end position="245"/>
    </location>
</feature>
<keyword evidence="10" id="KW-1185">Reference proteome</keyword>
<evidence type="ECO:0000313" key="10">
    <source>
        <dbReference type="Proteomes" id="UP001527925"/>
    </source>
</evidence>
<evidence type="ECO:0000256" key="2">
    <source>
        <dbReference type="ARBA" id="ARBA00007018"/>
    </source>
</evidence>
<dbReference type="PANTHER" id="PTHR20855">
    <property type="entry name" value="ADIPOR/PROGESTIN RECEPTOR-RELATED"/>
    <property type="match status" value="1"/>
</dbReference>